<keyword evidence="1" id="KW-0472">Membrane</keyword>
<organism evidence="3 4">
    <name type="scientific">Fulvimarina pelagi HTCC2506</name>
    <dbReference type="NCBI Taxonomy" id="314231"/>
    <lineage>
        <taxon>Bacteria</taxon>
        <taxon>Pseudomonadati</taxon>
        <taxon>Pseudomonadota</taxon>
        <taxon>Alphaproteobacteria</taxon>
        <taxon>Hyphomicrobiales</taxon>
        <taxon>Aurantimonadaceae</taxon>
        <taxon>Fulvimarina</taxon>
    </lineage>
</organism>
<feature type="transmembrane region" description="Helical" evidence="1">
    <location>
        <begin position="86"/>
        <end position="107"/>
    </location>
</feature>
<keyword evidence="4" id="KW-1185">Reference proteome</keyword>
<dbReference type="Proteomes" id="UP000004310">
    <property type="component" value="Unassembled WGS sequence"/>
</dbReference>
<evidence type="ECO:0000313" key="4">
    <source>
        <dbReference type="Proteomes" id="UP000004310"/>
    </source>
</evidence>
<sequence length="115" mass="12899">MSKAGSMRDISDHEDSSRYGRGRVSYRVERFLGGSPLGVGIRLILMSILVGLLLSWFEISPRSVINWFVDAFNRIIDVAFGSIDNVITYFLLGAVIVVPIFIIMRVLKMGGRGRY</sequence>
<evidence type="ECO:0000259" key="2">
    <source>
        <dbReference type="Pfam" id="PF20061"/>
    </source>
</evidence>
<dbReference type="EMBL" id="AATP01000005">
    <property type="protein sequence ID" value="EAU40965.1"/>
    <property type="molecule type" value="Genomic_DNA"/>
</dbReference>
<name>Q0G0M4_9HYPH</name>
<protein>
    <recommendedName>
        <fullName evidence="2">DUF6460 domain-containing protein</fullName>
    </recommendedName>
</protein>
<dbReference type="HOGENOM" id="CLU_167396_0_0_5"/>
<feature type="transmembrane region" description="Helical" evidence="1">
    <location>
        <begin position="31"/>
        <end position="57"/>
    </location>
</feature>
<accession>Q0G0M4</accession>
<dbReference type="AlphaFoldDB" id="Q0G0M4"/>
<gene>
    <name evidence="3" type="ORF">FP2506_18794</name>
</gene>
<dbReference type="eggNOG" id="ENOG5031B2H">
    <property type="taxonomic scope" value="Bacteria"/>
</dbReference>
<dbReference type="STRING" id="217511.GCA_001463845_02036"/>
<dbReference type="InterPro" id="IPR045594">
    <property type="entry name" value="DUF6460"/>
</dbReference>
<keyword evidence="1" id="KW-0812">Transmembrane</keyword>
<feature type="domain" description="DUF6460" evidence="2">
    <location>
        <begin position="75"/>
        <end position="110"/>
    </location>
</feature>
<evidence type="ECO:0000256" key="1">
    <source>
        <dbReference type="SAM" id="Phobius"/>
    </source>
</evidence>
<dbReference type="Pfam" id="PF20061">
    <property type="entry name" value="DUF6460"/>
    <property type="match status" value="1"/>
</dbReference>
<keyword evidence="1" id="KW-1133">Transmembrane helix</keyword>
<comment type="caution">
    <text evidence="3">The sequence shown here is derived from an EMBL/GenBank/DDBJ whole genome shotgun (WGS) entry which is preliminary data.</text>
</comment>
<reference evidence="3 4" key="1">
    <citation type="journal article" date="2010" name="J. Bacteriol.">
        <title>Genome sequence of Fulvimarina pelagi HTCC2506T, a Mn(II)-oxidizing alphaproteobacterium possessing an aerobic anoxygenic photosynthetic gene cluster and Xanthorhodopsin.</title>
        <authorList>
            <person name="Kang I."/>
            <person name="Oh H.M."/>
            <person name="Lim S.I."/>
            <person name="Ferriera S."/>
            <person name="Giovannoni S.J."/>
            <person name="Cho J.C."/>
        </authorList>
    </citation>
    <scope>NUCLEOTIDE SEQUENCE [LARGE SCALE GENOMIC DNA]</scope>
    <source>
        <strain evidence="3 4">HTCC2506</strain>
    </source>
</reference>
<evidence type="ECO:0000313" key="3">
    <source>
        <dbReference type="EMBL" id="EAU40965.1"/>
    </source>
</evidence>
<proteinExistence type="predicted"/>